<comment type="caution">
    <text evidence="1">The sequence shown here is derived from an EMBL/GenBank/DDBJ whole genome shotgun (WGS) entry which is preliminary data.</text>
</comment>
<proteinExistence type="predicted"/>
<keyword evidence="2" id="KW-1185">Reference proteome</keyword>
<organism evidence="1 2">
    <name type="scientific">Pyropia yezoensis</name>
    <name type="common">Susabi-nori</name>
    <name type="synonym">Porphyra yezoensis</name>
    <dbReference type="NCBI Taxonomy" id="2788"/>
    <lineage>
        <taxon>Eukaryota</taxon>
        <taxon>Rhodophyta</taxon>
        <taxon>Bangiophyceae</taxon>
        <taxon>Bangiales</taxon>
        <taxon>Bangiaceae</taxon>
        <taxon>Pyropia</taxon>
    </lineage>
</organism>
<evidence type="ECO:0000313" key="2">
    <source>
        <dbReference type="Proteomes" id="UP000798662"/>
    </source>
</evidence>
<evidence type="ECO:0000313" key="1">
    <source>
        <dbReference type="EMBL" id="KAK1869343.1"/>
    </source>
</evidence>
<dbReference type="EMBL" id="CM020620">
    <property type="protein sequence ID" value="KAK1869343.1"/>
    <property type="molecule type" value="Genomic_DNA"/>
</dbReference>
<accession>A0ACC3CHQ0</accession>
<protein>
    <submittedName>
        <fullName evidence="1">Uncharacterized protein</fullName>
    </submittedName>
</protein>
<reference evidence="1" key="1">
    <citation type="submission" date="2019-11" db="EMBL/GenBank/DDBJ databases">
        <title>Nori genome reveals adaptations in red seaweeds to the harsh intertidal environment.</title>
        <authorList>
            <person name="Wang D."/>
            <person name="Mao Y."/>
        </authorList>
    </citation>
    <scope>NUCLEOTIDE SEQUENCE</scope>
    <source>
        <tissue evidence="1">Gametophyte</tissue>
    </source>
</reference>
<dbReference type="Proteomes" id="UP000798662">
    <property type="component" value="Chromosome 3"/>
</dbReference>
<name>A0ACC3CHQ0_PYRYE</name>
<gene>
    <name evidence="1" type="ORF">I4F81_011820</name>
</gene>
<sequence length="154" mass="15189">MTASMVVAFAPATAVRVGSSRRPAAAATVARRPPRGTAPCRRAPADRLRRCRLPASAATAAATGGAAGLRAAAGGGDDGPGPASPPPLGAVPSSVLLLASSVAAIASVGCVFELSSGKPQYGASLTSAILAVCLPGFLFLFYAAIKKGQSEEQE</sequence>